<evidence type="ECO:0000256" key="1">
    <source>
        <dbReference type="SAM" id="MobiDB-lite"/>
    </source>
</evidence>
<name>A0A0L0FUX1_9EUKA</name>
<dbReference type="RefSeq" id="XP_014153640.1">
    <property type="nucleotide sequence ID" value="XM_014298165.1"/>
</dbReference>
<reference evidence="2 3" key="1">
    <citation type="submission" date="2011-02" db="EMBL/GenBank/DDBJ databases">
        <title>The Genome Sequence of Sphaeroforma arctica JP610.</title>
        <authorList>
            <consortium name="The Broad Institute Genome Sequencing Platform"/>
            <person name="Russ C."/>
            <person name="Cuomo C."/>
            <person name="Young S.K."/>
            <person name="Zeng Q."/>
            <person name="Gargeya S."/>
            <person name="Alvarado L."/>
            <person name="Berlin A."/>
            <person name="Chapman S.B."/>
            <person name="Chen Z."/>
            <person name="Freedman E."/>
            <person name="Gellesch M."/>
            <person name="Goldberg J."/>
            <person name="Griggs A."/>
            <person name="Gujja S."/>
            <person name="Heilman E."/>
            <person name="Heiman D."/>
            <person name="Howarth C."/>
            <person name="Mehta T."/>
            <person name="Neiman D."/>
            <person name="Pearson M."/>
            <person name="Roberts A."/>
            <person name="Saif S."/>
            <person name="Shea T."/>
            <person name="Shenoy N."/>
            <person name="Sisk P."/>
            <person name="Stolte C."/>
            <person name="Sykes S."/>
            <person name="White J."/>
            <person name="Yandava C."/>
            <person name="Burger G."/>
            <person name="Gray M.W."/>
            <person name="Holland P.W.H."/>
            <person name="King N."/>
            <person name="Lang F.B.F."/>
            <person name="Roger A.J."/>
            <person name="Ruiz-Trillo I."/>
            <person name="Haas B."/>
            <person name="Nusbaum C."/>
            <person name="Birren B."/>
        </authorList>
    </citation>
    <scope>NUCLEOTIDE SEQUENCE [LARGE SCALE GENOMIC DNA]</scope>
    <source>
        <strain evidence="2 3">JP610</strain>
    </source>
</reference>
<dbReference type="EMBL" id="KQ242253">
    <property type="protein sequence ID" value="KNC79738.1"/>
    <property type="molecule type" value="Genomic_DNA"/>
</dbReference>
<evidence type="ECO:0000313" key="2">
    <source>
        <dbReference type="EMBL" id="KNC79738.1"/>
    </source>
</evidence>
<proteinExistence type="predicted"/>
<feature type="compositionally biased region" description="Low complexity" evidence="1">
    <location>
        <begin position="137"/>
        <end position="147"/>
    </location>
</feature>
<organism evidence="2 3">
    <name type="scientific">Sphaeroforma arctica JP610</name>
    <dbReference type="NCBI Taxonomy" id="667725"/>
    <lineage>
        <taxon>Eukaryota</taxon>
        <taxon>Ichthyosporea</taxon>
        <taxon>Ichthyophonida</taxon>
        <taxon>Sphaeroforma</taxon>
    </lineage>
</organism>
<keyword evidence="3" id="KW-1185">Reference proteome</keyword>
<sequence>MVLVKTIIQYFHQYGGSKKKNRIENVQKRNAKAMHVAPKQLHLPDVSQPSTEWVPNSSGSMDFSIDFQSNDSVLSYARPNDFREGPQIRKLKMLQELYVTHDIPHSKSAGHSPVARSNTGSYRKHITQIQPRTPNHSSASVNSASRSPLGRTQSGQCLRNDANVSPLVRTQSGRCLRNRANVSPHTLSRTRRLSAAESTSNAPVARETSVVHTLSEATPRHSASLFSAMKSEVTSEESINLPQKKHAKDTNWLAHLFPVNSPRIPTDGTHSSNYRVSNSARRRMPESSTSLVTQQLVLSTLPSSAHTRDLGSDASLPSAPLQTLIYMNGASPATPPLIVKGRKPKKAMKPIVEKKRSSFRERLGGQHRVQFEETPIEYESFHSSVYDRKPQVTCRKKDSMMLIYRELMTYKLTEMLVHPDSLENTNKHLAKLKPADRAGMVGEVERILINFSC</sequence>
<protein>
    <submittedName>
        <fullName evidence="2">Uncharacterized protein</fullName>
    </submittedName>
</protein>
<dbReference type="GeneID" id="25908381"/>
<dbReference type="Proteomes" id="UP000054560">
    <property type="component" value="Unassembled WGS sequence"/>
</dbReference>
<evidence type="ECO:0000313" key="3">
    <source>
        <dbReference type="Proteomes" id="UP000054560"/>
    </source>
</evidence>
<feature type="region of interest" description="Disordered" evidence="1">
    <location>
        <begin position="123"/>
        <end position="208"/>
    </location>
</feature>
<dbReference type="AlphaFoldDB" id="A0A0L0FUX1"/>
<feature type="compositionally biased region" description="Polar residues" evidence="1">
    <location>
        <begin position="123"/>
        <end position="136"/>
    </location>
</feature>
<dbReference type="OrthoDB" id="5563016at2759"/>
<accession>A0A0L0FUX1</accession>
<feature type="compositionally biased region" description="Polar residues" evidence="1">
    <location>
        <begin position="268"/>
        <end position="279"/>
    </location>
</feature>
<gene>
    <name evidence="2" type="ORF">SARC_07877</name>
</gene>
<feature type="region of interest" description="Disordered" evidence="1">
    <location>
        <begin position="263"/>
        <end position="289"/>
    </location>
</feature>